<protein>
    <submittedName>
        <fullName evidence="2">Uncharacterized conserved protein</fullName>
    </submittedName>
</protein>
<evidence type="ECO:0000313" key="3">
    <source>
        <dbReference type="Proteomes" id="UP000271603"/>
    </source>
</evidence>
<dbReference type="Proteomes" id="UP000281904">
    <property type="component" value="Chromosome"/>
</dbReference>
<dbReference type="RefSeq" id="WP_061325126.1">
    <property type="nucleotide sequence ID" value="NZ_CBIFXG010000004.1"/>
</dbReference>
<dbReference type="SUPFAM" id="SSF54909">
    <property type="entry name" value="Dimeric alpha+beta barrel"/>
    <property type="match status" value="1"/>
</dbReference>
<reference evidence="3 4" key="1">
    <citation type="submission" date="2018-12" db="EMBL/GenBank/DDBJ databases">
        <authorList>
            <consortium name="Pathogen Informatics"/>
        </authorList>
    </citation>
    <scope>NUCLEOTIDE SEQUENCE [LARGE SCALE GENOMIC DNA]</scope>
    <source>
        <strain evidence="2 4">NCTC10036</strain>
        <strain evidence="1 3">NCTC9419</strain>
    </source>
</reference>
<dbReference type="InterPro" id="IPR011008">
    <property type="entry name" value="Dimeric_a/b-barrel"/>
</dbReference>
<dbReference type="EMBL" id="LR134155">
    <property type="protein sequence ID" value="VEA71699.1"/>
    <property type="molecule type" value="Genomic_DNA"/>
</dbReference>
<accession>A0A140F1H0</accession>
<organism evidence="2 4">
    <name type="scientific">Serratia rubidaea</name>
    <name type="common">Serratia marinorubra</name>
    <dbReference type="NCBI Taxonomy" id="61652"/>
    <lineage>
        <taxon>Bacteria</taxon>
        <taxon>Pseudomonadati</taxon>
        <taxon>Pseudomonadota</taxon>
        <taxon>Gammaproteobacteria</taxon>
        <taxon>Enterobacterales</taxon>
        <taxon>Yersiniaceae</taxon>
        <taxon>Serratia</taxon>
    </lineage>
</organism>
<proteinExistence type="predicted"/>
<dbReference type="PANTHER" id="PTHR43239">
    <property type="entry name" value="UPF0734 PROTEIN DDB_G0273871/DDB_G0273177"/>
    <property type="match status" value="1"/>
</dbReference>
<evidence type="ECO:0000313" key="1">
    <source>
        <dbReference type="EMBL" id="VEA71699.1"/>
    </source>
</evidence>
<dbReference type="InterPro" id="IPR008000">
    <property type="entry name" value="Rham/fucose_mutarotase"/>
</dbReference>
<gene>
    <name evidence="2" type="ORF">NCTC10036_00924</name>
    <name evidence="1" type="ORF">NCTC9419_03265</name>
</gene>
<dbReference type="InterPro" id="IPR052996">
    <property type="entry name" value="Carb_Metab_Mutarotase"/>
</dbReference>
<evidence type="ECO:0000313" key="4">
    <source>
        <dbReference type="Proteomes" id="UP000281904"/>
    </source>
</evidence>
<name>A0A140F1H0_SERRU</name>
<dbReference type="Proteomes" id="UP000271603">
    <property type="component" value="Chromosome"/>
</dbReference>
<sequence length="118" mass="13854">MSGAGQRRRFCQALDLVDSPALIAEYQRHHQRIWPQIAGHLRQHGILEMEIYRLGTRLFMIVEVGAGFDAERFARDSRLNPDVQRWEALMWKYQVATPWTPAGEKWVLMEQIFSLTEQ</sequence>
<evidence type="ECO:0000313" key="2">
    <source>
        <dbReference type="EMBL" id="VEI62105.1"/>
    </source>
</evidence>
<dbReference type="STRING" id="61652.AXX16_4520"/>
<dbReference type="AlphaFoldDB" id="A0A140F1H0"/>
<dbReference type="KEGG" id="srz:AXX16_4520"/>
<dbReference type="GO" id="GO:0016857">
    <property type="term" value="F:racemase and epimerase activity, acting on carbohydrates and derivatives"/>
    <property type="evidence" value="ECO:0007669"/>
    <property type="project" value="InterPro"/>
</dbReference>
<dbReference type="Pfam" id="PF05336">
    <property type="entry name" value="rhaM"/>
    <property type="match status" value="1"/>
</dbReference>
<dbReference type="PANTHER" id="PTHR43239:SF1">
    <property type="entry name" value="UPF0734 PROTEIN DDB_G0273871_DDB_G0273177"/>
    <property type="match status" value="1"/>
</dbReference>
<dbReference type="Gene3D" id="3.30.70.100">
    <property type="match status" value="1"/>
</dbReference>
<dbReference type="EMBL" id="LR134493">
    <property type="protein sequence ID" value="VEI62105.1"/>
    <property type="molecule type" value="Genomic_DNA"/>
</dbReference>